<feature type="transmembrane region" description="Helical" evidence="11">
    <location>
        <begin position="336"/>
        <end position="357"/>
    </location>
</feature>
<comment type="function">
    <text evidence="11">Peptidoglycan polymerase that is essential for cell wall elongation.</text>
</comment>
<dbReference type="STRING" id="44575.SAMN05216419_101254"/>
<keyword evidence="3 11" id="KW-0328">Glycosyltransferase</keyword>
<organism evidence="12 13">
    <name type="scientific">Nitrosomonas cryotolerans ATCC 49181</name>
    <dbReference type="NCBI Taxonomy" id="1131553"/>
    <lineage>
        <taxon>Bacteria</taxon>
        <taxon>Pseudomonadati</taxon>
        <taxon>Pseudomonadota</taxon>
        <taxon>Betaproteobacteria</taxon>
        <taxon>Nitrosomonadales</taxon>
        <taxon>Nitrosomonadaceae</taxon>
        <taxon>Nitrosomonas</taxon>
    </lineage>
</organism>
<evidence type="ECO:0000313" key="13">
    <source>
        <dbReference type="Proteomes" id="UP000185062"/>
    </source>
</evidence>
<feature type="transmembrane region" description="Helical" evidence="11">
    <location>
        <begin position="136"/>
        <end position="153"/>
    </location>
</feature>
<feature type="transmembrane region" description="Helical" evidence="11">
    <location>
        <begin position="183"/>
        <end position="201"/>
    </location>
</feature>
<keyword evidence="10 11" id="KW-0961">Cell wall biogenesis/degradation</keyword>
<dbReference type="GO" id="GO:0008360">
    <property type="term" value="P:regulation of cell shape"/>
    <property type="evidence" value="ECO:0007669"/>
    <property type="project" value="UniProtKB-KW"/>
</dbReference>
<dbReference type="eggNOG" id="COG0772">
    <property type="taxonomic scope" value="Bacteria"/>
</dbReference>
<dbReference type="GO" id="GO:0032153">
    <property type="term" value="C:cell division site"/>
    <property type="evidence" value="ECO:0007669"/>
    <property type="project" value="TreeGrafter"/>
</dbReference>
<comment type="pathway">
    <text evidence="11">Cell wall biogenesis; peptidoglycan biosynthesis.</text>
</comment>
<protein>
    <recommendedName>
        <fullName evidence="11">Peptidoglycan glycosyltransferase MrdB</fullName>
        <shortName evidence="11">PGT</shortName>
        <ecNumber evidence="11">2.4.99.28</ecNumber>
    </recommendedName>
    <alternativeName>
        <fullName evidence="11">Cell elongation protein RodA</fullName>
    </alternativeName>
    <alternativeName>
        <fullName evidence="11">Cell wall polymerase</fullName>
    </alternativeName>
    <alternativeName>
        <fullName evidence="11">Peptidoglycan polymerase</fullName>
        <shortName evidence="11">PG polymerase</shortName>
    </alternativeName>
</protein>
<sequence length="366" mass="40318">MIEFKQFWYYLTRYIDGFLIAGILLLMFVGLTTLYSATGANLGKVCNQAINMLIALVIMWLIANIPLQQIMRLALPIYFLGMVLLIGVALFGEINNGARRWLDIGVTRIQPSELMKIAVPLMMAWYFDKHEITLRFRDYVGATLLLLLPVALILRQPDLGTALLIAVSGFYVLFLAGLSSRVILGSLITGLCSMPLLWSFMHDYQRRRITTLLDPSQDALGAGYHTIQSTIAIGSGGIVGKGWQNGTQTQLDFLPEQSTDFIFAVFSEEFGLVGNVLLLLLYLAIIGRCLVITANASTQFTRLIAGSITLTFFTYIFVNMGMVSGILPVVGVPLPLISYGGTSIVTMLLGFGILMSIKTHPKLVKT</sequence>
<evidence type="ECO:0000256" key="1">
    <source>
        <dbReference type="ARBA" id="ARBA00004141"/>
    </source>
</evidence>
<dbReference type="HAMAP" id="MF_02079">
    <property type="entry name" value="PGT_RodA"/>
    <property type="match status" value="1"/>
</dbReference>
<dbReference type="NCBIfam" id="TIGR02210">
    <property type="entry name" value="rodA_shape"/>
    <property type="match status" value="1"/>
</dbReference>
<evidence type="ECO:0000256" key="3">
    <source>
        <dbReference type="ARBA" id="ARBA00022676"/>
    </source>
</evidence>
<evidence type="ECO:0000256" key="6">
    <source>
        <dbReference type="ARBA" id="ARBA00022960"/>
    </source>
</evidence>
<evidence type="ECO:0000256" key="8">
    <source>
        <dbReference type="ARBA" id="ARBA00022989"/>
    </source>
</evidence>
<evidence type="ECO:0000256" key="10">
    <source>
        <dbReference type="ARBA" id="ARBA00023316"/>
    </source>
</evidence>
<evidence type="ECO:0000256" key="11">
    <source>
        <dbReference type="HAMAP-Rule" id="MF_02079"/>
    </source>
</evidence>
<dbReference type="Proteomes" id="UP000185062">
    <property type="component" value="Unassembled WGS sequence"/>
</dbReference>
<dbReference type="InterPro" id="IPR018365">
    <property type="entry name" value="Cell_cycle_FtsW-rel_CS"/>
</dbReference>
<dbReference type="GO" id="GO:0071555">
    <property type="term" value="P:cell wall organization"/>
    <property type="evidence" value="ECO:0007669"/>
    <property type="project" value="UniProtKB-KW"/>
</dbReference>
<dbReference type="PANTHER" id="PTHR30474">
    <property type="entry name" value="CELL CYCLE PROTEIN"/>
    <property type="match status" value="1"/>
</dbReference>
<feature type="transmembrane region" description="Helical" evidence="11">
    <location>
        <begin position="159"/>
        <end position="176"/>
    </location>
</feature>
<keyword evidence="13" id="KW-1185">Reference proteome</keyword>
<comment type="subcellular location">
    <subcellularLocation>
        <location evidence="11">Cell inner membrane</location>
        <topology evidence="11">Multi-pass membrane protein</topology>
    </subcellularLocation>
    <subcellularLocation>
        <location evidence="1">Membrane</location>
        <topology evidence="1">Multi-pass membrane protein</topology>
    </subcellularLocation>
</comment>
<dbReference type="EC" id="2.4.99.28" evidence="11"/>
<proteinExistence type="inferred from homology"/>
<name>A0A1N6JH66_9PROT</name>
<feature type="transmembrane region" description="Helical" evidence="11">
    <location>
        <begin position="17"/>
        <end position="37"/>
    </location>
</feature>
<evidence type="ECO:0000256" key="4">
    <source>
        <dbReference type="ARBA" id="ARBA00022679"/>
    </source>
</evidence>
<dbReference type="GO" id="GO:0005886">
    <property type="term" value="C:plasma membrane"/>
    <property type="evidence" value="ECO:0007669"/>
    <property type="project" value="UniProtKB-SubCell"/>
</dbReference>
<evidence type="ECO:0000256" key="2">
    <source>
        <dbReference type="ARBA" id="ARBA00022475"/>
    </source>
</evidence>
<keyword evidence="2 11" id="KW-1003">Cell membrane</keyword>
<comment type="similarity">
    <text evidence="11">Belongs to the SEDS family. MrdB/RodA subfamily.</text>
</comment>
<comment type="catalytic activity">
    <reaction evidence="11">
        <text>[GlcNAc-(1-&gt;4)-Mur2Ac(oyl-L-Ala-gamma-D-Glu-L-Lys-D-Ala-D-Ala)](n)-di-trans,octa-cis-undecaprenyl diphosphate + beta-D-GlcNAc-(1-&gt;4)-Mur2Ac(oyl-L-Ala-gamma-D-Glu-L-Lys-D-Ala-D-Ala)-di-trans,octa-cis-undecaprenyl diphosphate = [GlcNAc-(1-&gt;4)-Mur2Ac(oyl-L-Ala-gamma-D-Glu-L-Lys-D-Ala-D-Ala)](n+1)-di-trans,octa-cis-undecaprenyl diphosphate + di-trans,octa-cis-undecaprenyl diphosphate + H(+)</text>
        <dbReference type="Rhea" id="RHEA:23708"/>
        <dbReference type="Rhea" id="RHEA-COMP:9602"/>
        <dbReference type="Rhea" id="RHEA-COMP:9603"/>
        <dbReference type="ChEBI" id="CHEBI:15378"/>
        <dbReference type="ChEBI" id="CHEBI:58405"/>
        <dbReference type="ChEBI" id="CHEBI:60033"/>
        <dbReference type="ChEBI" id="CHEBI:78435"/>
        <dbReference type="EC" id="2.4.99.28"/>
    </reaction>
</comment>
<keyword evidence="8 11" id="KW-1133">Transmembrane helix</keyword>
<feature type="transmembrane region" description="Helical" evidence="11">
    <location>
        <begin position="49"/>
        <end position="67"/>
    </location>
</feature>
<feature type="transmembrane region" description="Helical" evidence="11">
    <location>
        <begin position="270"/>
        <end position="291"/>
    </location>
</feature>
<dbReference type="AlphaFoldDB" id="A0A1N6JH66"/>
<keyword evidence="6 11" id="KW-0133">Cell shape</keyword>
<dbReference type="RefSeq" id="WP_028461396.1">
    <property type="nucleotide sequence ID" value="NZ_FSRO01000001.1"/>
</dbReference>
<dbReference type="Pfam" id="PF01098">
    <property type="entry name" value="FTSW_RODA_SPOVE"/>
    <property type="match status" value="1"/>
</dbReference>
<evidence type="ECO:0000256" key="7">
    <source>
        <dbReference type="ARBA" id="ARBA00022984"/>
    </source>
</evidence>
<accession>A0A1N6JH66</accession>
<dbReference type="InterPro" id="IPR001182">
    <property type="entry name" value="FtsW/RodA"/>
</dbReference>
<keyword evidence="9 11" id="KW-0472">Membrane</keyword>
<dbReference type="GO" id="GO:0015648">
    <property type="term" value="F:lipid-linked peptidoglycan transporter activity"/>
    <property type="evidence" value="ECO:0007669"/>
    <property type="project" value="TreeGrafter"/>
</dbReference>
<dbReference type="GO" id="GO:0009252">
    <property type="term" value="P:peptidoglycan biosynthetic process"/>
    <property type="evidence" value="ECO:0007669"/>
    <property type="project" value="UniProtKB-UniRule"/>
</dbReference>
<dbReference type="GO" id="GO:0051301">
    <property type="term" value="P:cell division"/>
    <property type="evidence" value="ECO:0007669"/>
    <property type="project" value="InterPro"/>
</dbReference>
<dbReference type="EMBL" id="FSRO01000001">
    <property type="protein sequence ID" value="SIO43563.1"/>
    <property type="molecule type" value="Genomic_DNA"/>
</dbReference>
<keyword evidence="11" id="KW-0997">Cell inner membrane</keyword>
<evidence type="ECO:0000313" key="12">
    <source>
        <dbReference type="EMBL" id="SIO43563.1"/>
    </source>
</evidence>
<keyword evidence="4 11" id="KW-0808">Transferase</keyword>
<reference evidence="12 13" key="1">
    <citation type="submission" date="2016-12" db="EMBL/GenBank/DDBJ databases">
        <authorList>
            <person name="Song W.-J."/>
            <person name="Kurnit D.M."/>
        </authorList>
    </citation>
    <scope>NUCLEOTIDE SEQUENCE [LARGE SCALE GENOMIC DNA]</scope>
    <source>
        <strain evidence="12 13">ATCC 49181</strain>
    </source>
</reference>
<gene>
    <name evidence="11" type="primary">mrdB</name>
    <name evidence="11" type="synonym">rodA</name>
    <name evidence="12" type="ORF">SAMN02743940_2607</name>
</gene>
<evidence type="ECO:0000256" key="9">
    <source>
        <dbReference type="ARBA" id="ARBA00023136"/>
    </source>
</evidence>
<dbReference type="GO" id="GO:0008955">
    <property type="term" value="F:peptidoglycan glycosyltransferase activity"/>
    <property type="evidence" value="ECO:0007669"/>
    <property type="project" value="UniProtKB-UniRule"/>
</dbReference>
<keyword evidence="5 11" id="KW-0812">Transmembrane</keyword>
<feature type="transmembrane region" description="Helical" evidence="11">
    <location>
        <begin position="303"/>
        <end position="330"/>
    </location>
</feature>
<dbReference type="InterPro" id="IPR011923">
    <property type="entry name" value="RodA/MrdB"/>
</dbReference>
<evidence type="ECO:0000256" key="5">
    <source>
        <dbReference type="ARBA" id="ARBA00022692"/>
    </source>
</evidence>
<dbReference type="PROSITE" id="PS00428">
    <property type="entry name" value="FTSW_RODA_SPOVE"/>
    <property type="match status" value="1"/>
</dbReference>
<feature type="transmembrane region" description="Helical" evidence="11">
    <location>
        <begin position="73"/>
        <end position="92"/>
    </location>
</feature>
<keyword evidence="7 11" id="KW-0573">Peptidoglycan synthesis</keyword>
<dbReference type="PANTHER" id="PTHR30474:SF1">
    <property type="entry name" value="PEPTIDOGLYCAN GLYCOSYLTRANSFERASE MRDB"/>
    <property type="match status" value="1"/>
</dbReference>
<dbReference type="UniPathway" id="UPA00219"/>